<feature type="transmembrane region" description="Helical" evidence="2">
    <location>
        <begin position="325"/>
        <end position="346"/>
    </location>
</feature>
<keyword evidence="2" id="KW-0812">Transmembrane</keyword>
<feature type="transmembrane region" description="Helical" evidence="2">
    <location>
        <begin position="358"/>
        <end position="381"/>
    </location>
</feature>
<proteinExistence type="predicted"/>
<dbReference type="KEGG" id="lbc:LACBIDRAFT_305275"/>
<name>B0CTV1_LACBS</name>
<evidence type="ECO:0000313" key="5">
    <source>
        <dbReference type="EMBL" id="EDR14563.1"/>
    </source>
</evidence>
<feature type="domain" description="Calcium channel YVC1-like C-terminal transmembrane" evidence="4">
    <location>
        <begin position="424"/>
        <end position="570"/>
    </location>
</feature>
<feature type="transmembrane region" description="Helical" evidence="2">
    <location>
        <begin position="233"/>
        <end position="252"/>
    </location>
</feature>
<dbReference type="RefSeq" id="XP_001875122.1">
    <property type="nucleotide sequence ID" value="XM_001875087.1"/>
</dbReference>
<accession>B0CTV1</accession>
<dbReference type="GeneID" id="6070039"/>
<feature type="domain" description="YVC1 N-terminal linker helical" evidence="3">
    <location>
        <begin position="23"/>
        <end position="206"/>
    </location>
</feature>
<evidence type="ECO:0000256" key="2">
    <source>
        <dbReference type="SAM" id="Phobius"/>
    </source>
</evidence>
<keyword evidence="2" id="KW-1133">Transmembrane helix</keyword>
<dbReference type="InParanoid" id="B0CTV1"/>
<feature type="transmembrane region" description="Helical" evidence="2">
    <location>
        <begin position="520"/>
        <end position="540"/>
    </location>
</feature>
<dbReference type="HOGENOM" id="CLU_009570_1_1_1"/>
<keyword evidence="2" id="KW-0472">Membrane</keyword>
<feature type="transmembrane region" description="Helical" evidence="2">
    <location>
        <begin position="547"/>
        <end position="566"/>
    </location>
</feature>
<keyword evidence="6" id="KW-1185">Reference proteome</keyword>
<dbReference type="OrthoDB" id="2373987at2759"/>
<gene>
    <name evidence="5" type="ORF">LACBIDRAFT_305275</name>
</gene>
<protein>
    <submittedName>
        <fullName evidence="5">Receptor-activated Ca2+-permeable cation channel</fullName>
    </submittedName>
</protein>
<dbReference type="Proteomes" id="UP000001194">
    <property type="component" value="Unassembled WGS sequence"/>
</dbReference>
<evidence type="ECO:0000256" key="1">
    <source>
        <dbReference type="SAM" id="MobiDB-lite"/>
    </source>
</evidence>
<dbReference type="InterPro" id="IPR056336">
    <property type="entry name" value="YVC1_C"/>
</dbReference>
<organism evidence="6">
    <name type="scientific">Laccaria bicolor (strain S238N-H82 / ATCC MYA-4686)</name>
    <name type="common">Bicoloured deceiver</name>
    <name type="synonym">Laccaria laccata var. bicolor</name>
    <dbReference type="NCBI Taxonomy" id="486041"/>
    <lineage>
        <taxon>Eukaryota</taxon>
        <taxon>Fungi</taxon>
        <taxon>Dikarya</taxon>
        <taxon>Basidiomycota</taxon>
        <taxon>Agaricomycotina</taxon>
        <taxon>Agaricomycetes</taxon>
        <taxon>Agaricomycetidae</taxon>
        <taxon>Agaricales</taxon>
        <taxon>Agaricineae</taxon>
        <taxon>Hydnangiaceae</taxon>
        <taxon>Laccaria</taxon>
    </lineage>
</organism>
<dbReference type="PANTHER" id="PTHR35859">
    <property type="entry name" value="NONSELECTIVE CATION CHANNEL PROTEIN"/>
    <property type="match status" value="1"/>
</dbReference>
<dbReference type="InterPro" id="IPR056337">
    <property type="entry name" value="LHD_YVC1"/>
</dbReference>
<reference evidence="5 6" key="1">
    <citation type="journal article" date="2008" name="Nature">
        <title>The genome of Laccaria bicolor provides insights into mycorrhizal symbiosis.</title>
        <authorList>
            <person name="Martin F."/>
            <person name="Aerts A."/>
            <person name="Ahren D."/>
            <person name="Brun A."/>
            <person name="Danchin E.G.J."/>
            <person name="Duchaussoy F."/>
            <person name="Gibon J."/>
            <person name="Kohler A."/>
            <person name="Lindquist E."/>
            <person name="Pereda V."/>
            <person name="Salamov A."/>
            <person name="Shapiro H.J."/>
            <person name="Wuyts J."/>
            <person name="Blaudez D."/>
            <person name="Buee M."/>
            <person name="Brokstein P."/>
            <person name="Canbaeck B."/>
            <person name="Cohen D."/>
            <person name="Courty P.E."/>
            <person name="Coutinho P.M."/>
            <person name="Delaruelle C."/>
            <person name="Detter J.C."/>
            <person name="Deveau A."/>
            <person name="DiFazio S."/>
            <person name="Duplessis S."/>
            <person name="Fraissinet-Tachet L."/>
            <person name="Lucic E."/>
            <person name="Frey-Klett P."/>
            <person name="Fourrey C."/>
            <person name="Feussner I."/>
            <person name="Gay G."/>
            <person name="Grimwood J."/>
            <person name="Hoegger P.J."/>
            <person name="Jain P."/>
            <person name="Kilaru S."/>
            <person name="Labbe J."/>
            <person name="Lin Y.C."/>
            <person name="Legue V."/>
            <person name="Le Tacon F."/>
            <person name="Marmeisse R."/>
            <person name="Melayah D."/>
            <person name="Montanini B."/>
            <person name="Muratet M."/>
            <person name="Nehls U."/>
            <person name="Niculita-Hirzel H."/>
            <person name="Oudot-Le Secq M.P."/>
            <person name="Peter M."/>
            <person name="Quesneville H."/>
            <person name="Rajashekar B."/>
            <person name="Reich M."/>
            <person name="Rouhier N."/>
            <person name="Schmutz J."/>
            <person name="Yin T."/>
            <person name="Chalot M."/>
            <person name="Henrissat B."/>
            <person name="Kuees U."/>
            <person name="Lucas S."/>
            <person name="Van de Peer Y."/>
            <person name="Podila G.K."/>
            <person name="Polle A."/>
            <person name="Pukkila P.J."/>
            <person name="Richardson P.M."/>
            <person name="Rouze P."/>
            <person name="Sanders I.R."/>
            <person name="Stajich J.E."/>
            <person name="Tunlid A."/>
            <person name="Tuskan G."/>
            <person name="Grigoriev I.V."/>
        </authorList>
    </citation>
    <scope>NUCLEOTIDE SEQUENCE [LARGE SCALE GENOMIC DNA]</scope>
    <source>
        <strain evidence="6">S238N-H82 / ATCC MYA-4686</strain>
    </source>
</reference>
<dbReference type="InterPro" id="IPR052971">
    <property type="entry name" value="TRP_calcium_channel"/>
</dbReference>
<evidence type="ECO:0000313" key="6">
    <source>
        <dbReference type="Proteomes" id="UP000001194"/>
    </source>
</evidence>
<dbReference type="Pfam" id="PF23317">
    <property type="entry name" value="YVC1_C"/>
    <property type="match status" value="2"/>
</dbReference>
<feature type="transmembrane region" description="Helical" evidence="2">
    <location>
        <begin position="264"/>
        <end position="281"/>
    </location>
</feature>
<feature type="domain" description="Calcium channel YVC1-like C-terminal transmembrane" evidence="4">
    <location>
        <begin position="239"/>
        <end position="382"/>
    </location>
</feature>
<sequence>MSESQCELQPLLRPEDVEATPVYPIIHMIKQDVMHFIDTPLSYDALLAPDLTYTLVRPLVEKYSAMQQDGNMSIVFCCLLNRVHFVRDENVATATLSRSRAHLCEILAIRTFRELANSMLQLTVALTACWHVYSGADPAIIAQAREERDDDLEDRVGNAIELAILGKAKRFIKSSSCQKVINGIWTGKCVYQPESSHSILSDTYKRTPVHFYDPHKAPLLDHYRLKVPAIRSVLEYFNFLILFVLFIIAIETSEVNKINIYENLFMIYALGFTLEKIAAMQEHGIKVYFKGTWNGFDLAFVTTYCIYASLRIYGVYHHKAWARKLGVDFLALIACLMFPRLAFVTFKDNLMVLSLRAMMMQFLFLMLIAAFCFCGFLYALWMQGENSFRKLEARFESPLPRVAMELGQSFQCCSWQPHKQINRTIAWWMLDLWFGLDASGFDRSTEFHPIFGPVLMVTYACLSNTLLLTVLVSILSNTFATINEDAAAELYRRSRGMILQSYRDHTQRIFRVKADSLFSYLPPVNLIALCIMLPASYLLSPRWFHKVNVFMIRLTSFPVLLSISLYERQAKMAGTTGFYETVSHVAEKVFDTLPRSLKRMTIFEGLAGSEADIDAIFEIEEDFESALDTGEGADDVYQQTQSKRRFSGVSISPPAPPPQPQSSSPPRAIPRLRLNSVVNRGVDATAFSPLAQVFQPLVVDEDPFKATANNAANASGSLFPLGISYGPASRRRLTSIQSMHRGAHEPLQTQLQLNTGKKFPLIGRGSPKDREGPFKRDISLERMPETVTEVKEQEGASGTNNPGEAQWLERLTQIEQRQARIEDLLSQIAKNVGNSK</sequence>
<feature type="region of interest" description="Disordered" evidence="1">
    <location>
        <begin position="643"/>
        <end position="668"/>
    </location>
</feature>
<dbReference type="EMBL" id="DS547092">
    <property type="protein sequence ID" value="EDR14563.1"/>
    <property type="molecule type" value="Genomic_DNA"/>
</dbReference>
<dbReference type="PANTHER" id="PTHR35859:SF1">
    <property type="entry name" value="NONSELECTIVE CATION CHANNEL PROTEIN"/>
    <property type="match status" value="1"/>
</dbReference>
<dbReference type="STRING" id="486041.B0CTV1"/>
<dbReference type="Pfam" id="PF23190">
    <property type="entry name" value="LHD_TRPY1"/>
    <property type="match status" value="1"/>
</dbReference>
<evidence type="ECO:0000259" key="4">
    <source>
        <dbReference type="Pfam" id="PF23317"/>
    </source>
</evidence>
<evidence type="ECO:0000259" key="3">
    <source>
        <dbReference type="Pfam" id="PF23190"/>
    </source>
</evidence>
<feature type="transmembrane region" description="Helical" evidence="2">
    <location>
        <begin position="293"/>
        <end position="313"/>
    </location>
</feature>
<dbReference type="AlphaFoldDB" id="B0CTV1"/>
<keyword evidence="5" id="KW-0675">Receptor</keyword>